<sequence>MTKILLSALSARRGGGLTYLRHIVGHFPAEAGHRLYILSAAPIEGLPARDNVEWLQAPAWTVRPITRFLFGYLYFRLFWPLRHDFDAVYFPGGSFDLALPPHTRRIVAFRNMVPFDVEASRRFHFGWTRLRVWLLRHIQSWAFRRADLVIFISEYARRVIDAAIPRRRGASVVIPHGTAPTTQQLEPTIAAQLPDRFVLYLSILDVYKAQVELVEAWGRLIARSPRAEKLVLAGPENPRYGVEVRAAITKLGLEREVIVLGNIPHDQISDLTRRATLNVFLSSCENCPNILLELMAIRTPLLVSAREPMPELGGPDLDYVEPYDVSGIAEALARLLDDSARRERIAEAAHQRSARYSWPKTAAATWEAIIRCGGGDI</sequence>
<evidence type="ECO:0000259" key="3">
    <source>
        <dbReference type="Pfam" id="PF13439"/>
    </source>
</evidence>
<dbReference type="PANTHER" id="PTHR46401:SF2">
    <property type="entry name" value="GLYCOSYLTRANSFERASE WBBK-RELATED"/>
    <property type="match status" value="1"/>
</dbReference>
<keyword evidence="5" id="KW-1185">Reference proteome</keyword>
<reference evidence="4 5" key="1">
    <citation type="submission" date="2019-04" db="EMBL/GenBank/DDBJ databases">
        <title>Sphingomonas psychrotolerans sp. nov., isolated from soil in the Tianshan Mountains, Xinjiang, China.</title>
        <authorList>
            <person name="Luo Y."/>
            <person name="Sheng H."/>
        </authorList>
    </citation>
    <scope>NUCLEOTIDE SEQUENCE [LARGE SCALE GENOMIC DNA]</scope>
    <source>
        <strain evidence="4 5">KIS18-15</strain>
    </source>
</reference>
<dbReference type="RefSeq" id="WP_135983096.1">
    <property type="nucleotide sequence ID" value="NZ_JAASQM010000001.1"/>
</dbReference>
<dbReference type="GO" id="GO:0009103">
    <property type="term" value="P:lipopolysaccharide biosynthetic process"/>
    <property type="evidence" value="ECO:0007669"/>
    <property type="project" value="TreeGrafter"/>
</dbReference>
<dbReference type="PANTHER" id="PTHR46401">
    <property type="entry name" value="GLYCOSYLTRANSFERASE WBBK-RELATED"/>
    <property type="match status" value="1"/>
</dbReference>
<evidence type="ECO:0000313" key="5">
    <source>
        <dbReference type="Proteomes" id="UP000309848"/>
    </source>
</evidence>
<evidence type="ECO:0000313" key="4">
    <source>
        <dbReference type="EMBL" id="TGX46484.1"/>
    </source>
</evidence>
<comment type="caution">
    <text evidence="4">The sequence shown here is derived from an EMBL/GenBank/DDBJ whole genome shotgun (WGS) entry which is preliminary data.</text>
</comment>
<evidence type="ECO:0000259" key="2">
    <source>
        <dbReference type="Pfam" id="PF00534"/>
    </source>
</evidence>
<evidence type="ECO:0000256" key="1">
    <source>
        <dbReference type="ARBA" id="ARBA00022679"/>
    </source>
</evidence>
<gene>
    <name evidence="4" type="ORF">E5A74_04875</name>
</gene>
<dbReference type="EMBL" id="SRXU01000001">
    <property type="protein sequence ID" value="TGX46484.1"/>
    <property type="molecule type" value="Genomic_DNA"/>
</dbReference>
<dbReference type="GO" id="GO:0016757">
    <property type="term" value="F:glycosyltransferase activity"/>
    <property type="evidence" value="ECO:0007669"/>
    <property type="project" value="InterPro"/>
</dbReference>
<dbReference type="InterPro" id="IPR001296">
    <property type="entry name" value="Glyco_trans_1"/>
</dbReference>
<dbReference type="InterPro" id="IPR028098">
    <property type="entry name" value="Glyco_trans_4-like_N"/>
</dbReference>
<feature type="domain" description="Glycosyltransferase subfamily 4-like N-terminal" evidence="3">
    <location>
        <begin position="14"/>
        <end position="178"/>
    </location>
</feature>
<dbReference type="CDD" id="cd03809">
    <property type="entry name" value="GT4_MtfB-like"/>
    <property type="match status" value="1"/>
</dbReference>
<dbReference type="SUPFAM" id="SSF53756">
    <property type="entry name" value="UDP-Glycosyltransferase/glycogen phosphorylase"/>
    <property type="match status" value="1"/>
</dbReference>
<dbReference type="AlphaFoldDB" id="A0A4S1WSU3"/>
<dbReference type="Pfam" id="PF13439">
    <property type="entry name" value="Glyco_transf_4"/>
    <property type="match status" value="1"/>
</dbReference>
<proteinExistence type="predicted"/>
<dbReference type="Pfam" id="PF00534">
    <property type="entry name" value="Glycos_transf_1"/>
    <property type="match status" value="1"/>
</dbReference>
<feature type="domain" description="Glycosyl transferase family 1" evidence="2">
    <location>
        <begin position="193"/>
        <end position="351"/>
    </location>
</feature>
<dbReference type="Gene3D" id="3.40.50.2000">
    <property type="entry name" value="Glycogen Phosphorylase B"/>
    <property type="match status" value="2"/>
</dbReference>
<name>A0A4S1WSU3_9SPHN</name>
<dbReference type="OrthoDB" id="9801609at2"/>
<dbReference type="Proteomes" id="UP000309848">
    <property type="component" value="Unassembled WGS sequence"/>
</dbReference>
<accession>A0A4S1WSU3</accession>
<protein>
    <submittedName>
        <fullName evidence="4">Glycosyltransferase family 1 protein</fullName>
    </submittedName>
</protein>
<keyword evidence="1 4" id="KW-0808">Transferase</keyword>
<organism evidence="4 5">
    <name type="scientific">Sphingomonas naasensis</name>
    <dbReference type="NCBI Taxonomy" id="1344951"/>
    <lineage>
        <taxon>Bacteria</taxon>
        <taxon>Pseudomonadati</taxon>
        <taxon>Pseudomonadota</taxon>
        <taxon>Alphaproteobacteria</taxon>
        <taxon>Sphingomonadales</taxon>
        <taxon>Sphingomonadaceae</taxon>
        <taxon>Sphingomonas</taxon>
    </lineage>
</organism>